<accession>A0A2K5ARI1</accession>
<dbReference type="AlphaFoldDB" id="A0A2K5ARI1"/>
<proteinExistence type="predicted"/>
<evidence type="ECO:0008006" key="3">
    <source>
        <dbReference type="Google" id="ProtNLM"/>
    </source>
</evidence>
<evidence type="ECO:0000313" key="2">
    <source>
        <dbReference type="Proteomes" id="UP000236248"/>
    </source>
</evidence>
<reference evidence="2" key="1">
    <citation type="submission" date="2018-01" db="EMBL/GenBank/DDBJ databases">
        <authorList>
            <person name="Kerou L M."/>
        </authorList>
    </citation>
    <scope>NUCLEOTIDE SEQUENCE [LARGE SCALE GENOMIC DNA]</scope>
    <source>
        <strain evidence="2">SCU2</strain>
    </source>
</reference>
<keyword evidence="2" id="KW-1185">Reference proteome</keyword>
<dbReference type="Gene3D" id="2.120.10.10">
    <property type="match status" value="1"/>
</dbReference>
<dbReference type="EMBL" id="LT981265">
    <property type="protein sequence ID" value="SPC34209.1"/>
    <property type="molecule type" value="Genomic_DNA"/>
</dbReference>
<dbReference type="CDD" id="cd15482">
    <property type="entry name" value="Sialidase_non-viral"/>
    <property type="match status" value="1"/>
</dbReference>
<evidence type="ECO:0000313" key="1">
    <source>
        <dbReference type="EMBL" id="SPC34209.1"/>
    </source>
</evidence>
<protein>
    <recommendedName>
        <fullName evidence="3">Sialidase domain-containing protein</fullName>
    </recommendedName>
</protein>
<dbReference type="RefSeq" id="WP_103287080.1">
    <property type="nucleotide sequence ID" value="NZ_LT981265.1"/>
</dbReference>
<organism evidence="1 2">
    <name type="scientific">Candidatus Nitrosocaldus cavascurensis</name>
    <dbReference type="NCBI Taxonomy" id="2058097"/>
    <lineage>
        <taxon>Archaea</taxon>
        <taxon>Nitrososphaerota</taxon>
        <taxon>Nitrososphaeria</taxon>
        <taxon>Candidatus Nitrosocaldales</taxon>
        <taxon>Candidatus Nitrosocaldaceae</taxon>
        <taxon>Candidatus Nitrosocaldus</taxon>
    </lineage>
</organism>
<name>A0A2K5ARI1_9ARCH</name>
<sequence>MQKRVITALIIMAVIVTAISSSSIVVVTAANVTWDFSNDVLVSYANEDKQQRESHIAVSANNNNYLVTALMDNTPDPTPNDNDPISKCRVYNSTNAGNSWTDRGFLPLPSGTDRSNDPVVASTTDGKFFVACIAGTSSSTPYLLYWRSTDNGATWSSSPNIIKYTTDRNVDKPWIAADIKDANSQYRNNVYVCWQESIGRSNWITFKKILPSAGSEVILDTPPSSSSDPTPLRNFCHIVVGKNGIIYVIWARYNDVINTTGYIMMRRSFDGGATWFPSLNNPPYNIAQFIYVPSISSYTINGTTTSTPIFPNPQLAVDNNWDLHLVYVSKTSTSASDTDVMYRKITNCVSTSSCNISGELNVSNNSKDQWEPAITVSTKSNTVHITALDKRDNTENKAWKLWHYHCHLSTDTSSCTNISEWYYARVTDQVTYIFSTTQQFIGHYHGIATSAIVNTSAREAYTVWTDSRLYNNNQDYNIFYDRLT</sequence>
<dbReference type="GeneID" id="41595068"/>
<dbReference type="SUPFAM" id="SSF50939">
    <property type="entry name" value="Sialidases"/>
    <property type="match status" value="1"/>
</dbReference>
<dbReference type="InterPro" id="IPR036278">
    <property type="entry name" value="Sialidase_sf"/>
</dbReference>
<dbReference type="KEGG" id="ncv:NCAV_1032"/>
<gene>
    <name evidence="1" type="ORF">NCAV_1032</name>
</gene>
<dbReference type="Proteomes" id="UP000236248">
    <property type="component" value="Chromosome NCAV"/>
</dbReference>